<dbReference type="PANTHER" id="PTHR45436">
    <property type="entry name" value="SENSOR HISTIDINE KINASE YKOH"/>
    <property type="match status" value="1"/>
</dbReference>
<dbReference type="PROSITE" id="PS50109">
    <property type="entry name" value="HIS_KIN"/>
    <property type="match status" value="1"/>
</dbReference>
<dbReference type="InterPro" id="IPR003594">
    <property type="entry name" value="HATPase_dom"/>
</dbReference>
<gene>
    <name evidence="12" type="ORF">G8E03_12210</name>
</gene>
<dbReference type="InterPro" id="IPR005467">
    <property type="entry name" value="His_kinase_dom"/>
</dbReference>
<feature type="domain" description="Histidine kinase" evidence="11">
    <location>
        <begin position="237"/>
        <end position="450"/>
    </location>
</feature>
<dbReference type="InterPro" id="IPR004358">
    <property type="entry name" value="Sig_transdc_His_kin-like_C"/>
</dbReference>
<dbReference type="GO" id="GO:0000155">
    <property type="term" value="F:phosphorelay sensor kinase activity"/>
    <property type="evidence" value="ECO:0007669"/>
    <property type="project" value="InterPro"/>
</dbReference>
<dbReference type="CDD" id="cd00082">
    <property type="entry name" value="HisKA"/>
    <property type="match status" value="1"/>
</dbReference>
<keyword evidence="6 10" id="KW-0812">Transmembrane</keyword>
<dbReference type="SUPFAM" id="SSF55874">
    <property type="entry name" value="ATPase domain of HSP90 chaperone/DNA topoisomerase II/histidine kinase"/>
    <property type="match status" value="1"/>
</dbReference>
<dbReference type="InterPro" id="IPR050428">
    <property type="entry name" value="TCS_sensor_his_kinase"/>
</dbReference>
<keyword evidence="7 12" id="KW-0418">Kinase</keyword>
<name>A0A6G7VNM3_9RHOB</name>
<dbReference type="SMART" id="SM00388">
    <property type="entry name" value="HisKA"/>
    <property type="match status" value="1"/>
</dbReference>
<evidence type="ECO:0000313" key="12">
    <source>
        <dbReference type="EMBL" id="QIK41465.1"/>
    </source>
</evidence>
<dbReference type="AlphaFoldDB" id="A0A6G7VNM3"/>
<dbReference type="PANTHER" id="PTHR45436:SF8">
    <property type="entry name" value="HISTIDINE KINASE"/>
    <property type="match status" value="1"/>
</dbReference>
<evidence type="ECO:0000259" key="11">
    <source>
        <dbReference type="PROSITE" id="PS50109"/>
    </source>
</evidence>
<evidence type="ECO:0000256" key="9">
    <source>
        <dbReference type="ARBA" id="ARBA00023136"/>
    </source>
</evidence>
<evidence type="ECO:0000256" key="2">
    <source>
        <dbReference type="ARBA" id="ARBA00004370"/>
    </source>
</evidence>
<dbReference type="Pfam" id="PF02518">
    <property type="entry name" value="HATPase_c"/>
    <property type="match status" value="1"/>
</dbReference>
<keyword evidence="13" id="KW-1185">Reference proteome</keyword>
<dbReference type="Pfam" id="PF00512">
    <property type="entry name" value="HisKA"/>
    <property type="match status" value="1"/>
</dbReference>
<dbReference type="SUPFAM" id="SSF47384">
    <property type="entry name" value="Homodimeric domain of signal transducing histidine kinase"/>
    <property type="match status" value="1"/>
</dbReference>
<evidence type="ECO:0000256" key="10">
    <source>
        <dbReference type="SAM" id="Phobius"/>
    </source>
</evidence>
<sequence>MNRRLPAIFRSMPIHLALVLVAVFTIVSLLSLGATYLVTQRSFDQTIRADLRQDIAGFRAAPGPSALSQLVEAEARVTDPARMVLSYIGPDRRHYGNAVIARDDEGYHIVTDISGDPQIEGQYMALTTSLRGGQLTIARSLAEIDALREAFLRVLGLSLIPTILIALGIGLTLARRSARHVSTIARTLDKLTGGELEARVCPAPDWPQDLATIGTRIDKMASAQESSIAAIRQVSSDIAHDLKTPIQRVAVHLSELSEHGPLDATARDLLDKANAELDGIVATFHALLQIARIETGSPKAGFETVDLDRVCATIVELYEPAATDAGHRLHYTPASGMTITGDRHLLAQTLANLIENALRHTPAGTDVRVELNRSWDRIVLSVTDNGPGVPEAERELVLRRLYRMDRSRTSPGAGLGLNLVASIATLHGATVHLHDAMPGLRVELAFPPTRTS</sequence>
<dbReference type="EMBL" id="CP049811">
    <property type="protein sequence ID" value="QIK41465.1"/>
    <property type="molecule type" value="Genomic_DNA"/>
</dbReference>
<protein>
    <recommendedName>
        <fullName evidence="3">histidine kinase</fullName>
        <ecNumber evidence="3">2.7.13.3</ecNumber>
    </recommendedName>
</protein>
<evidence type="ECO:0000256" key="3">
    <source>
        <dbReference type="ARBA" id="ARBA00012438"/>
    </source>
</evidence>
<keyword evidence="4" id="KW-0597">Phosphoprotein</keyword>
<dbReference type="Gene3D" id="6.10.340.10">
    <property type="match status" value="1"/>
</dbReference>
<evidence type="ECO:0000256" key="1">
    <source>
        <dbReference type="ARBA" id="ARBA00000085"/>
    </source>
</evidence>
<reference evidence="12 13" key="1">
    <citation type="submission" date="2020-03" db="EMBL/GenBank/DDBJ databases">
        <title>Complete genome sequence of Monaibacterium sp. ALG8 with diverse plasmids.</title>
        <authorList>
            <person name="Sun C."/>
        </authorList>
    </citation>
    <scope>NUCLEOTIDE SEQUENCE [LARGE SCALE GENOMIC DNA]</scope>
    <source>
        <strain evidence="12 13">ALG8</strain>
    </source>
</reference>
<dbReference type="RefSeq" id="WP_166192298.1">
    <property type="nucleotide sequence ID" value="NZ_CP049811.1"/>
</dbReference>
<evidence type="ECO:0000256" key="8">
    <source>
        <dbReference type="ARBA" id="ARBA00022989"/>
    </source>
</evidence>
<dbReference type="KEGG" id="mon:G8E03_12210"/>
<keyword evidence="5" id="KW-0808">Transferase</keyword>
<dbReference type="InterPro" id="IPR036890">
    <property type="entry name" value="HATPase_C_sf"/>
</dbReference>
<dbReference type="InterPro" id="IPR003661">
    <property type="entry name" value="HisK_dim/P_dom"/>
</dbReference>
<dbReference type="Gene3D" id="3.30.565.10">
    <property type="entry name" value="Histidine kinase-like ATPase, C-terminal domain"/>
    <property type="match status" value="1"/>
</dbReference>
<proteinExistence type="predicted"/>
<dbReference type="PRINTS" id="PR00344">
    <property type="entry name" value="BCTRLSENSOR"/>
</dbReference>
<keyword evidence="9 10" id="KW-0472">Membrane</keyword>
<evidence type="ECO:0000256" key="5">
    <source>
        <dbReference type="ARBA" id="ARBA00022679"/>
    </source>
</evidence>
<organism evidence="12 13">
    <name type="scientific">Pontivivens nitratireducens</name>
    <dbReference type="NCBI Taxonomy" id="2758038"/>
    <lineage>
        <taxon>Bacteria</taxon>
        <taxon>Pseudomonadati</taxon>
        <taxon>Pseudomonadota</taxon>
        <taxon>Alphaproteobacteria</taxon>
        <taxon>Rhodobacterales</taxon>
        <taxon>Paracoccaceae</taxon>
        <taxon>Pontivivens</taxon>
    </lineage>
</organism>
<dbReference type="SMART" id="SM00387">
    <property type="entry name" value="HATPase_c"/>
    <property type="match status" value="1"/>
</dbReference>
<evidence type="ECO:0000256" key="6">
    <source>
        <dbReference type="ARBA" id="ARBA00022692"/>
    </source>
</evidence>
<feature type="transmembrane region" description="Helical" evidence="10">
    <location>
        <begin position="150"/>
        <end position="174"/>
    </location>
</feature>
<comment type="subcellular location">
    <subcellularLocation>
        <location evidence="2">Membrane</location>
    </subcellularLocation>
</comment>
<evidence type="ECO:0000313" key="13">
    <source>
        <dbReference type="Proteomes" id="UP000500791"/>
    </source>
</evidence>
<dbReference type="EC" id="2.7.13.3" evidence="3"/>
<evidence type="ECO:0000256" key="4">
    <source>
        <dbReference type="ARBA" id="ARBA00022553"/>
    </source>
</evidence>
<accession>A0A6G7VNM3</accession>
<keyword evidence="8 10" id="KW-1133">Transmembrane helix</keyword>
<evidence type="ECO:0000256" key="7">
    <source>
        <dbReference type="ARBA" id="ARBA00022777"/>
    </source>
</evidence>
<dbReference type="InterPro" id="IPR036097">
    <property type="entry name" value="HisK_dim/P_sf"/>
</dbReference>
<dbReference type="Proteomes" id="UP000500791">
    <property type="component" value="Chromosome"/>
</dbReference>
<dbReference type="GO" id="GO:0005886">
    <property type="term" value="C:plasma membrane"/>
    <property type="evidence" value="ECO:0007669"/>
    <property type="project" value="TreeGrafter"/>
</dbReference>
<comment type="catalytic activity">
    <reaction evidence="1">
        <text>ATP + protein L-histidine = ADP + protein N-phospho-L-histidine.</text>
        <dbReference type="EC" id="2.7.13.3"/>
    </reaction>
</comment>
<dbReference type="Gene3D" id="1.10.287.130">
    <property type="match status" value="1"/>
</dbReference>